<accession>A0A1H7T485</accession>
<keyword evidence="1" id="KW-0472">Membrane</keyword>
<evidence type="ECO:0000313" key="3">
    <source>
        <dbReference type="Proteomes" id="UP000199214"/>
    </source>
</evidence>
<keyword evidence="3" id="KW-1185">Reference proteome</keyword>
<name>A0A1H7T485_9SPHN</name>
<sequence>MEHWDHRVCRAWSELEFGATLLLSACTLGIGAALAFGLGLA</sequence>
<reference evidence="3" key="1">
    <citation type="submission" date="2016-10" db="EMBL/GenBank/DDBJ databases">
        <authorList>
            <person name="Varghese N."/>
            <person name="Submissions S."/>
        </authorList>
    </citation>
    <scope>NUCLEOTIDE SEQUENCE [LARGE SCALE GENOMIC DNA]</scope>
    <source>
        <strain evidence="3">JS21-1</strain>
    </source>
</reference>
<protein>
    <submittedName>
        <fullName evidence="2">Uncharacterized protein</fullName>
    </submittedName>
</protein>
<dbReference type="Proteomes" id="UP000199214">
    <property type="component" value="Unassembled WGS sequence"/>
</dbReference>
<evidence type="ECO:0000313" key="2">
    <source>
        <dbReference type="EMBL" id="SEL78607.1"/>
    </source>
</evidence>
<dbReference type="EMBL" id="FNZZ01000005">
    <property type="protein sequence ID" value="SEL78607.1"/>
    <property type="molecule type" value="Genomic_DNA"/>
</dbReference>
<evidence type="ECO:0000256" key="1">
    <source>
        <dbReference type="SAM" id="Phobius"/>
    </source>
</evidence>
<keyword evidence="1" id="KW-0812">Transmembrane</keyword>
<organism evidence="2 3">
    <name type="scientific">Sphingomonas palmae</name>
    <dbReference type="NCBI Taxonomy" id="1855283"/>
    <lineage>
        <taxon>Bacteria</taxon>
        <taxon>Pseudomonadati</taxon>
        <taxon>Pseudomonadota</taxon>
        <taxon>Alphaproteobacteria</taxon>
        <taxon>Sphingomonadales</taxon>
        <taxon>Sphingomonadaceae</taxon>
        <taxon>Sphingomonas</taxon>
    </lineage>
</organism>
<proteinExistence type="predicted"/>
<dbReference type="RefSeq" id="WP_281243250.1">
    <property type="nucleotide sequence ID" value="NZ_FNZZ01000005.1"/>
</dbReference>
<gene>
    <name evidence="2" type="ORF">SAMN05216382_2637</name>
</gene>
<dbReference type="AlphaFoldDB" id="A0A1H7T485"/>
<keyword evidence="1" id="KW-1133">Transmembrane helix</keyword>
<feature type="transmembrane region" description="Helical" evidence="1">
    <location>
        <begin position="20"/>
        <end position="40"/>
    </location>
</feature>